<accession>A0A0B4J1M4</accession>
<evidence type="ECO:0000256" key="3">
    <source>
        <dbReference type="ARBA" id="ARBA00022989"/>
    </source>
</evidence>
<dbReference type="Antibodypedia" id="62941">
    <property type="antibodies" value="31 antibodies from 11 providers"/>
</dbReference>
<protein>
    <submittedName>
        <fullName evidence="8">Siglec family like 2</fullName>
    </submittedName>
</protein>
<name>A0A0B4J1M4_MOUSE</name>
<dbReference type="InterPro" id="IPR051036">
    <property type="entry name" value="SIGLEC"/>
</dbReference>
<dbReference type="AlphaFoldDB" id="A0A0B4J1M4"/>
<evidence type="ECO:0000256" key="5">
    <source>
        <dbReference type="ARBA" id="ARBA00023319"/>
    </source>
</evidence>
<dbReference type="InterPro" id="IPR013783">
    <property type="entry name" value="Ig-like_fold"/>
</dbReference>
<dbReference type="AGR" id="MGI:1921304"/>
<evidence type="ECO:0000313" key="9">
    <source>
        <dbReference type="MGI" id="MGI:1921304"/>
    </source>
</evidence>
<keyword evidence="6" id="KW-0732">Signal</keyword>
<dbReference type="PANTHER" id="PTHR12035:SF113">
    <property type="entry name" value="RIKEN CDNA 4931406B18 GENE"/>
    <property type="match status" value="1"/>
</dbReference>
<feature type="signal peptide" evidence="6">
    <location>
        <begin position="1"/>
        <end position="16"/>
    </location>
</feature>
<keyword evidence="5" id="KW-0393">Immunoglobulin domain</keyword>
<dbReference type="VEuPathDB" id="HostDB:ENSMUSG00000013353"/>
<dbReference type="InterPro" id="IPR007110">
    <property type="entry name" value="Ig-like_dom"/>
</dbReference>
<dbReference type="Gene3D" id="2.60.40.10">
    <property type="entry name" value="Immunoglobulins"/>
    <property type="match status" value="1"/>
</dbReference>
<evidence type="ECO:0000256" key="6">
    <source>
        <dbReference type="SAM" id="SignalP"/>
    </source>
</evidence>
<dbReference type="Proteomes" id="UP000000589">
    <property type="component" value="Chromosome 7"/>
</dbReference>
<reference evidence="8 10" key="2">
    <citation type="journal article" date="2011" name="PLoS Biol.">
        <title>Modernizing reference genome assemblies.</title>
        <authorList>
            <person name="Church D.M."/>
            <person name="Schneider V.A."/>
            <person name="Graves T."/>
            <person name="Auger K."/>
            <person name="Cunningham F."/>
            <person name="Bouk N."/>
            <person name="Chen H.C."/>
            <person name="Agarwala R."/>
            <person name="McLaren W.M."/>
            <person name="Ritchie G.R."/>
            <person name="Albracht D."/>
            <person name="Kremitzki M."/>
            <person name="Rock S."/>
            <person name="Kotkiewicz H."/>
            <person name="Kremitzki C."/>
            <person name="Wollam A."/>
            <person name="Trani L."/>
            <person name="Fulton L."/>
            <person name="Fulton R."/>
            <person name="Matthews L."/>
            <person name="Whitehead S."/>
            <person name="Chow W."/>
            <person name="Torrance J."/>
            <person name="Dunn M."/>
            <person name="Harden G."/>
            <person name="Threadgold G."/>
            <person name="Wood J."/>
            <person name="Collins J."/>
            <person name="Heath P."/>
            <person name="Griffiths G."/>
            <person name="Pelan S."/>
            <person name="Grafham D."/>
            <person name="Eichler E.E."/>
            <person name="Weinstock G."/>
            <person name="Mardis E.R."/>
            <person name="Wilson R.K."/>
            <person name="Howe K."/>
            <person name="Flicek P."/>
            <person name="Hubbard T."/>
        </authorList>
    </citation>
    <scope>NUCLEOTIDE SEQUENCE [LARGE SCALE GENOMIC DNA]</scope>
    <source>
        <strain evidence="8 10">C57BL/6J</strain>
    </source>
</reference>
<dbReference type="InterPro" id="IPR036179">
    <property type="entry name" value="Ig-like_dom_sf"/>
</dbReference>
<keyword evidence="4" id="KW-0472">Membrane</keyword>
<evidence type="ECO:0000256" key="2">
    <source>
        <dbReference type="ARBA" id="ARBA00022692"/>
    </source>
</evidence>
<dbReference type="HOGENOM" id="CLU_2084070_0_0_1"/>
<reference evidence="8" key="3">
    <citation type="submission" date="2025-08" db="UniProtKB">
        <authorList>
            <consortium name="Ensembl"/>
        </authorList>
    </citation>
    <scope>IDENTIFICATION</scope>
    <source>
        <strain evidence="8">C57BL/6J</strain>
    </source>
</reference>
<dbReference type="SMR" id="A0A0B4J1M4"/>
<organism evidence="8 10">
    <name type="scientific">Mus musculus</name>
    <name type="common">Mouse</name>
    <dbReference type="NCBI Taxonomy" id="10090"/>
    <lineage>
        <taxon>Eukaryota</taxon>
        <taxon>Metazoa</taxon>
        <taxon>Chordata</taxon>
        <taxon>Craniata</taxon>
        <taxon>Vertebrata</taxon>
        <taxon>Euteleostomi</taxon>
        <taxon>Mammalia</taxon>
        <taxon>Eutheria</taxon>
        <taxon>Euarchontoglires</taxon>
        <taxon>Glires</taxon>
        <taxon>Rodentia</taxon>
        <taxon>Myomorpha</taxon>
        <taxon>Muroidea</taxon>
        <taxon>Muridae</taxon>
        <taxon>Murinae</taxon>
        <taxon>Mus</taxon>
        <taxon>Mus</taxon>
    </lineage>
</organism>
<dbReference type="PANTHER" id="PTHR12035">
    <property type="entry name" value="SIALIC ACID BINDING IMMUNOGLOBULIN-LIKE LECTIN"/>
    <property type="match status" value="1"/>
</dbReference>
<keyword evidence="10" id="KW-1185">Reference proteome</keyword>
<evidence type="ECO:0000313" key="8">
    <source>
        <dbReference type="Ensembl" id="ENSMUSP00000131071.2"/>
    </source>
</evidence>
<evidence type="ECO:0000313" key="10">
    <source>
        <dbReference type="Proteomes" id="UP000000589"/>
    </source>
</evidence>
<comment type="subcellular location">
    <subcellularLocation>
        <location evidence="1">Membrane</location>
        <topology evidence="1">Single-pass membrane protein</topology>
    </subcellularLocation>
</comment>
<evidence type="ECO:0000256" key="1">
    <source>
        <dbReference type="ARBA" id="ARBA00004167"/>
    </source>
</evidence>
<evidence type="ECO:0000259" key="7">
    <source>
        <dbReference type="PROSITE" id="PS50835"/>
    </source>
</evidence>
<dbReference type="GO" id="GO:0016020">
    <property type="term" value="C:membrane"/>
    <property type="evidence" value="ECO:0007669"/>
    <property type="project" value="UniProtKB-SubCell"/>
</dbReference>
<dbReference type="Ensembl" id="ENSMUST00000163619.8">
    <property type="protein sequence ID" value="ENSMUSP00000131071.2"/>
    <property type="gene ID" value="ENSMUSG00000013353.11"/>
</dbReference>
<feature type="domain" description="Ig-like" evidence="7">
    <location>
        <begin position="19"/>
        <end position="103"/>
    </location>
</feature>
<dbReference type="MGI" id="MGI:1921304">
    <property type="gene designation" value="Siglecl2"/>
</dbReference>
<evidence type="ECO:0000256" key="4">
    <source>
        <dbReference type="ARBA" id="ARBA00023136"/>
    </source>
</evidence>
<dbReference type="PROSITE" id="PS50835">
    <property type="entry name" value="IG_LIKE"/>
    <property type="match status" value="1"/>
</dbReference>
<keyword evidence="2" id="KW-0812">Transmembrane</keyword>
<reference evidence="8 10" key="1">
    <citation type="journal article" date="2009" name="PLoS Biol.">
        <title>Lineage-specific biology revealed by a finished genome assembly of the mouse.</title>
        <authorList>
            <consortium name="Mouse Genome Sequencing Consortium"/>
            <person name="Church D.M."/>
            <person name="Goodstadt L."/>
            <person name="Hillier L.W."/>
            <person name="Zody M.C."/>
            <person name="Goldstein S."/>
            <person name="She X."/>
            <person name="Bult C.J."/>
            <person name="Agarwala R."/>
            <person name="Cherry J.L."/>
            <person name="DiCuccio M."/>
            <person name="Hlavina W."/>
            <person name="Kapustin Y."/>
            <person name="Meric P."/>
            <person name="Maglott D."/>
            <person name="Birtle Z."/>
            <person name="Marques A.C."/>
            <person name="Graves T."/>
            <person name="Zhou S."/>
            <person name="Teague B."/>
            <person name="Potamousis K."/>
            <person name="Churas C."/>
            <person name="Place M."/>
            <person name="Herschleb J."/>
            <person name="Runnheim R."/>
            <person name="Forrest D."/>
            <person name="Amos-Landgraf J."/>
            <person name="Schwartz D.C."/>
            <person name="Cheng Z."/>
            <person name="Lindblad-Toh K."/>
            <person name="Eichler E.E."/>
            <person name="Ponting C.P."/>
        </authorList>
    </citation>
    <scope>NUCLEOTIDE SEQUENCE [LARGE SCALE GENOMIC DNA]</scope>
    <source>
        <strain evidence="8 10">C57BL/6J</strain>
    </source>
</reference>
<dbReference type="Bgee" id="ENSMUSG00000013353">
    <property type="expression patterns" value="Expressed in spermatocyte and 14 other cell types or tissues"/>
</dbReference>
<dbReference type="OrthoDB" id="10039395at2759"/>
<gene>
    <name evidence="8 9" type="primary">Siglecl2</name>
    <name evidence="9" type="synonym">4931406B18Rik</name>
</gene>
<keyword evidence="3" id="KW-1133">Transmembrane helix</keyword>
<dbReference type="SUPFAM" id="SSF48726">
    <property type="entry name" value="Immunoglobulin"/>
    <property type="match status" value="1"/>
</dbReference>
<sequence>MRWGLTSLLLLYLDLTQNPELHIPESSVAGEPVTLSCTIQSTCQEPNALFLSWKGPIMSSNTTISIHPSSALAIELKPEDQGTTLRCHLKLSLDNLSSSKVVKLQLVCECYGYYQGL</sequence>
<feature type="chain" id="PRO_5002094069" evidence="6">
    <location>
        <begin position="17"/>
        <end position="117"/>
    </location>
</feature>
<dbReference type="ExpressionAtlas" id="A0A0B4J1M4">
    <property type="expression patterns" value="baseline and differential"/>
</dbReference>
<reference evidence="8" key="4">
    <citation type="submission" date="2025-09" db="UniProtKB">
        <authorList>
            <consortium name="Ensembl"/>
        </authorList>
    </citation>
    <scope>IDENTIFICATION</scope>
    <source>
        <strain evidence="8">C57BL/6J</strain>
    </source>
</reference>
<dbReference type="GeneTree" id="ENSGT01150000286907"/>
<proteinExistence type="predicted"/>